<evidence type="ECO:0000313" key="8">
    <source>
        <dbReference type="EMBL" id="HIX02924.1"/>
    </source>
</evidence>
<evidence type="ECO:0000256" key="2">
    <source>
        <dbReference type="ARBA" id="ARBA00005893"/>
    </source>
</evidence>
<dbReference type="SFLD" id="SFLDG01136">
    <property type="entry name" value="C1.6:_Phosphoserine_Phosphatas"/>
    <property type="match status" value="1"/>
</dbReference>
<dbReference type="Proteomes" id="UP000824202">
    <property type="component" value="Unassembled WGS sequence"/>
</dbReference>
<dbReference type="NCBIfam" id="TIGR01670">
    <property type="entry name" value="KdsC-phosphatas"/>
    <property type="match status" value="1"/>
</dbReference>
<accession>A0A9D1UZF4</accession>
<dbReference type="InterPro" id="IPR050793">
    <property type="entry name" value="CMP-NeuNAc_synthase"/>
</dbReference>
<proteinExistence type="inferred from homology"/>
<dbReference type="PANTHER" id="PTHR21485">
    <property type="entry name" value="HAD SUPERFAMILY MEMBERS CMAS AND KDSC"/>
    <property type="match status" value="1"/>
</dbReference>
<keyword evidence="6 7" id="KW-0460">Magnesium</keyword>
<dbReference type="PIRSF" id="PIRSF006118">
    <property type="entry name" value="KDO8-P_Ptase"/>
    <property type="match status" value="1"/>
</dbReference>
<organism evidence="8 9">
    <name type="scientific">Candidatus Odoribacter faecigallinarum</name>
    <dbReference type="NCBI Taxonomy" id="2838706"/>
    <lineage>
        <taxon>Bacteria</taxon>
        <taxon>Pseudomonadati</taxon>
        <taxon>Bacteroidota</taxon>
        <taxon>Bacteroidia</taxon>
        <taxon>Bacteroidales</taxon>
        <taxon>Odoribacteraceae</taxon>
        <taxon>Odoribacter</taxon>
    </lineage>
</organism>
<name>A0A9D1UZF4_9BACT</name>
<dbReference type="SFLD" id="SFLDG01138">
    <property type="entry name" value="C1.6.2:_Deoxy-d-mannose-octulo"/>
    <property type="match status" value="1"/>
</dbReference>
<evidence type="ECO:0000256" key="5">
    <source>
        <dbReference type="ARBA" id="ARBA00022801"/>
    </source>
</evidence>
<dbReference type="GO" id="GO:0016788">
    <property type="term" value="F:hydrolase activity, acting on ester bonds"/>
    <property type="evidence" value="ECO:0007669"/>
    <property type="project" value="InterPro"/>
</dbReference>
<evidence type="ECO:0000256" key="4">
    <source>
        <dbReference type="ARBA" id="ARBA00022723"/>
    </source>
</evidence>
<comment type="subunit">
    <text evidence="3">Homotetramer.</text>
</comment>
<dbReference type="AlphaFoldDB" id="A0A9D1UZF4"/>
<gene>
    <name evidence="8" type="ORF">H9863_02255</name>
</gene>
<dbReference type="InterPro" id="IPR010023">
    <property type="entry name" value="KdsC_fam"/>
</dbReference>
<dbReference type="PANTHER" id="PTHR21485:SF3">
    <property type="entry name" value="N-ACYLNEURAMINATE CYTIDYLYLTRANSFERASE"/>
    <property type="match status" value="1"/>
</dbReference>
<dbReference type="Gene3D" id="3.40.50.1000">
    <property type="entry name" value="HAD superfamily/HAD-like"/>
    <property type="match status" value="1"/>
</dbReference>
<evidence type="ECO:0000256" key="6">
    <source>
        <dbReference type="ARBA" id="ARBA00022842"/>
    </source>
</evidence>
<dbReference type="GO" id="GO:0008781">
    <property type="term" value="F:N-acylneuraminate cytidylyltransferase activity"/>
    <property type="evidence" value="ECO:0007669"/>
    <property type="project" value="TreeGrafter"/>
</dbReference>
<feature type="binding site" evidence="7">
    <location>
        <position position="112"/>
    </location>
    <ligand>
        <name>Mg(2+)</name>
        <dbReference type="ChEBI" id="CHEBI:18420"/>
    </ligand>
</feature>
<comment type="similarity">
    <text evidence="2">Belongs to the KdsC family.</text>
</comment>
<comment type="cofactor">
    <cofactor evidence="1 7">
        <name>Mg(2+)</name>
        <dbReference type="ChEBI" id="CHEBI:18420"/>
    </cofactor>
</comment>
<evidence type="ECO:0000256" key="3">
    <source>
        <dbReference type="ARBA" id="ARBA00011881"/>
    </source>
</evidence>
<keyword evidence="5 8" id="KW-0378">Hydrolase</keyword>
<dbReference type="Pfam" id="PF08282">
    <property type="entry name" value="Hydrolase_3"/>
    <property type="match status" value="1"/>
</dbReference>
<evidence type="ECO:0000256" key="1">
    <source>
        <dbReference type="ARBA" id="ARBA00001946"/>
    </source>
</evidence>
<evidence type="ECO:0000256" key="7">
    <source>
        <dbReference type="PIRSR" id="PIRSR006118-2"/>
    </source>
</evidence>
<comment type="caution">
    <text evidence="8">The sequence shown here is derived from an EMBL/GenBank/DDBJ whole genome shotgun (WGS) entry which is preliminary data.</text>
</comment>
<dbReference type="SUPFAM" id="SSF56784">
    <property type="entry name" value="HAD-like"/>
    <property type="match status" value="1"/>
</dbReference>
<protein>
    <submittedName>
        <fullName evidence="8">HAD hydrolase family protein</fullName>
    </submittedName>
</protein>
<dbReference type="GO" id="GO:0046872">
    <property type="term" value="F:metal ion binding"/>
    <property type="evidence" value="ECO:0007669"/>
    <property type="project" value="UniProtKB-KW"/>
</dbReference>
<sequence length="177" mass="19466">MGFFKDDLKKVRAFIFDVDGVLSLATQNLTPEGELVRTSCTKDGYAIMYSLRKGYIIAVISGGGAPGVRERLEKLGLKSEDIYLKVPNKLEALAEIVARYALLPEEILYMGDDIPDYNVMSHVGVPVCPADACEEIKSIARYISDVTGGNGCVRDVISQVLKARGDWMDTSCYVRSM</sequence>
<reference evidence="8" key="2">
    <citation type="submission" date="2021-04" db="EMBL/GenBank/DDBJ databases">
        <authorList>
            <person name="Gilroy R."/>
        </authorList>
    </citation>
    <scope>NUCLEOTIDE SEQUENCE</scope>
    <source>
        <strain evidence="8">23274</strain>
    </source>
</reference>
<evidence type="ECO:0000313" key="9">
    <source>
        <dbReference type="Proteomes" id="UP000824202"/>
    </source>
</evidence>
<keyword evidence="4 7" id="KW-0479">Metal-binding</keyword>
<reference evidence="8" key="1">
    <citation type="journal article" date="2021" name="PeerJ">
        <title>Extensive microbial diversity within the chicken gut microbiome revealed by metagenomics and culture.</title>
        <authorList>
            <person name="Gilroy R."/>
            <person name="Ravi A."/>
            <person name="Getino M."/>
            <person name="Pursley I."/>
            <person name="Horton D.L."/>
            <person name="Alikhan N.F."/>
            <person name="Baker D."/>
            <person name="Gharbi K."/>
            <person name="Hall N."/>
            <person name="Watson M."/>
            <person name="Adriaenssens E.M."/>
            <person name="Foster-Nyarko E."/>
            <person name="Jarju S."/>
            <person name="Secka A."/>
            <person name="Antonio M."/>
            <person name="Oren A."/>
            <person name="Chaudhuri R.R."/>
            <person name="La Ragione R."/>
            <person name="Hildebrand F."/>
            <person name="Pallen M.J."/>
        </authorList>
    </citation>
    <scope>NUCLEOTIDE SEQUENCE</scope>
    <source>
        <strain evidence="8">23274</strain>
    </source>
</reference>
<feature type="binding site" evidence="7">
    <location>
        <position position="17"/>
    </location>
    <ligand>
        <name>Mg(2+)</name>
        <dbReference type="ChEBI" id="CHEBI:18420"/>
    </ligand>
</feature>
<feature type="binding site" evidence="7">
    <location>
        <position position="19"/>
    </location>
    <ligand>
        <name>substrate</name>
    </ligand>
</feature>
<dbReference type="InterPro" id="IPR023214">
    <property type="entry name" value="HAD_sf"/>
</dbReference>
<dbReference type="EMBL" id="DXFT01000046">
    <property type="protein sequence ID" value="HIX02924.1"/>
    <property type="molecule type" value="Genomic_DNA"/>
</dbReference>
<dbReference type="SFLD" id="SFLDS00003">
    <property type="entry name" value="Haloacid_Dehalogenase"/>
    <property type="match status" value="1"/>
</dbReference>
<dbReference type="InterPro" id="IPR036412">
    <property type="entry name" value="HAD-like_sf"/>
</dbReference>